<feature type="domain" description="GST N-terminal" evidence="1">
    <location>
        <begin position="1"/>
        <end position="78"/>
    </location>
</feature>
<dbReference type="EMBL" id="CP032509">
    <property type="protein sequence ID" value="AZN72069.1"/>
    <property type="molecule type" value="Genomic_DNA"/>
</dbReference>
<dbReference type="InterPro" id="IPR036282">
    <property type="entry name" value="Glutathione-S-Trfase_C_sf"/>
</dbReference>
<evidence type="ECO:0000313" key="3">
    <source>
        <dbReference type="EMBL" id="AZN72069.1"/>
    </source>
</evidence>
<evidence type="ECO:0000259" key="1">
    <source>
        <dbReference type="PROSITE" id="PS50404"/>
    </source>
</evidence>
<dbReference type="PROSITE" id="PS50404">
    <property type="entry name" value="GST_NTER"/>
    <property type="match status" value="1"/>
</dbReference>
<gene>
    <name evidence="3" type="ORF">D5400_13000</name>
</gene>
<dbReference type="Gene3D" id="3.40.30.10">
    <property type="entry name" value="Glutaredoxin"/>
    <property type="match status" value="1"/>
</dbReference>
<dbReference type="KEGG" id="abaw:D5400_13000"/>
<reference evidence="3 4" key="1">
    <citation type="submission" date="2018-09" db="EMBL/GenBank/DDBJ databases">
        <title>Marinorhizobium profundi gen. nov., sp. nov., isolated from a deep-sea sediment sample from the New Britain Trench and proposal of Marinorhizobiaceae fam. nov. in the order Rhizobiales of the class Alphaproteobacteria.</title>
        <authorList>
            <person name="Cao J."/>
        </authorList>
    </citation>
    <scope>NUCLEOTIDE SEQUENCE [LARGE SCALE GENOMIC DNA]</scope>
    <source>
        <strain evidence="3 4">WS11</strain>
    </source>
</reference>
<proteinExistence type="predicted"/>
<organism evidence="3 4">
    <name type="scientific">Georhizobium profundi</name>
    <dbReference type="NCBI Taxonomy" id="2341112"/>
    <lineage>
        <taxon>Bacteria</taxon>
        <taxon>Pseudomonadati</taxon>
        <taxon>Pseudomonadota</taxon>
        <taxon>Alphaproteobacteria</taxon>
        <taxon>Hyphomicrobiales</taxon>
        <taxon>Rhizobiaceae</taxon>
        <taxon>Georhizobium</taxon>
    </lineage>
</organism>
<dbReference type="GO" id="GO:0004364">
    <property type="term" value="F:glutathione transferase activity"/>
    <property type="evidence" value="ECO:0007669"/>
    <property type="project" value="TreeGrafter"/>
</dbReference>
<accession>A0A3Q8XP59</accession>
<dbReference type="GO" id="GO:0006749">
    <property type="term" value="P:glutathione metabolic process"/>
    <property type="evidence" value="ECO:0007669"/>
    <property type="project" value="TreeGrafter"/>
</dbReference>
<keyword evidence="4" id="KW-1185">Reference proteome</keyword>
<dbReference type="Gene3D" id="1.20.1050.10">
    <property type="match status" value="1"/>
</dbReference>
<keyword evidence="3" id="KW-0808">Transferase</keyword>
<dbReference type="SUPFAM" id="SSF47616">
    <property type="entry name" value="GST C-terminal domain-like"/>
    <property type="match status" value="1"/>
</dbReference>
<dbReference type="GO" id="GO:0016034">
    <property type="term" value="F:maleylacetoacetate isomerase activity"/>
    <property type="evidence" value="ECO:0007669"/>
    <property type="project" value="TreeGrafter"/>
</dbReference>
<dbReference type="PROSITE" id="PS50405">
    <property type="entry name" value="GST_CTER"/>
    <property type="match status" value="1"/>
</dbReference>
<feature type="domain" description="GST C-terminal" evidence="2">
    <location>
        <begin position="84"/>
        <end position="208"/>
    </location>
</feature>
<dbReference type="RefSeq" id="WP_126010385.1">
    <property type="nucleotide sequence ID" value="NZ_CP032509.1"/>
</dbReference>
<dbReference type="InterPro" id="IPR010987">
    <property type="entry name" value="Glutathione-S-Trfase_C-like"/>
</dbReference>
<dbReference type="SUPFAM" id="SSF52833">
    <property type="entry name" value="Thioredoxin-like"/>
    <property type="match status" value="1"/>
</dbReference>
<evidence type="ECO:0000259" key="2">
    <source>
        <dbReference type="PROSITE" id="PS50405"/>
    </source>
</evidence>
<dbReference type="AlphaFoldDB" id="A0A3Q8XP59"/>
<protein>
    <submittedName>
        <fullName evidence="3">Glutathione S-transferase family protein</fullName>
    </submittedName>
</protein>
<dbReference type="Pfam" id="PF13417">
    <property type="entry name" value="GST_N_3"/>
    <property type="match status" value="1"/>
</dbReference>
<evidence type="ECO:0000313" key="4">
    <source>
        <dbReference type="Proteomes" id="UP000268192"/>
    </source>
</evidence>
<dbReference type="Pfam" id="PF13410">
    <property type="entry name" value="GST_C_2"/>
    <property type="match status" value="1"/>
</dbReference>
<dbReference type="Proteomes" id="UP000268192">
    <property type="component" value="Chromosome"/>
</dbReference>
<dbReference type="InterPro" id="IPR036249">
    <property type="entry name" value="Thioredoxin-like_sf"/>
</dbReference>
<dbReference type="InterPro" id="IPR004045">
    <property type="entry name" value="Glutathione_S-Trfase_N"/>
</dbReference>
<dbReference type="OrthoDB" id="9795329at2"/>
<dbReference type="GO" id="GO:0006559">
    <property type="term" value="P:L-phenylalanine catabolic process"/>
    <property type="evidence" value="ECO:0007669"/>
    <property type="project" value="TreeGrafter"/>
</dbReference>
<name>A0A3Q8XP59_9HYPH</name>
<dbReference type="PANTHER" id="PTHR42673">
    <property type="entry name" value="MALEYLACETOACETATE ISOMERASE"/>
    <property type="match status" value="1"/>
</dbReference>
<dbReference type="PANTHER" id="PTHR42673:SF21">
    <property type="entry name" value="GLUTATHIONE S-TRANSFERASE YFCF"/>
    <property type="match status" value="1"/>
</dbReference>
<sequence length="208" mass="23251">MILIGQYDSPFVRRVGIALTLYDLPFEHWPWSTFGDADRLIAYNPLLRVPALVTDDGDTLLDSHSIIDHVDGLASPEARLLPVNEPERRRAMKSVSLATGISDKAVSLFYENVLHDHPSAQWIERCKRQIVAALSALELEGSHRTTAFWNGERIGHADIAIGAMLDHLIASHPDLVDLDDYPALQRHGETLRAMPVFQSIYQPFIPPA</sequence>